<feature type="transmembrane region" description="Helical" evidence="1">
    <location>
        <begin position="60"/>
        <end position="79"/>
    </location>
</feature>
<dbReference type="EMBL" id="BAAAQN010000041">
    <property type="protein sequence ID" value="GAA2046392.1"/>
    <property type="molecule type" value="Genomic_DNA"/>
</dbReference>
<keyword evidence="1" id="KW-0472">Membrane</keyword>
<dbReference type="InterPro" id="IPR049978">
    <property type="entry name" value="SCO6880-like"/>
</dbReference>
<proteinExistence type="predicted"/>
<reference evidence="3" key="1">
    <citation type="journal article" date="2019" name="Int. J. Syst. Evol. Microbiol.">
        <title>The Global Catalogue of Microorganisms (GCM) 10K type strain sequencing project: providing services to taxonomists for standard genome sequencing and annotation.</title>
        <authorList>
            <consortium name="The Broad Institute Genomics Platform"/>
            <consortium name="The Broad Institute Genome Sequencing Center for Infectious Disease"/>
            <person name="Wu L."/>
            <person name="Ma J."/>
        </authorList>
    </citation>
    <scope>NUCLEOTIDE SEQUENCE [LARGE SCALE GENOMIC DNA]</scope>
    <source>
        <strain evidence="3">JCM 16014</strain>
    </source>
</reference>
<feature type="transmembrane region" description="Helical" evidence="1">
    <location>
        <begin position="38"/>
        <end position="54"/>
    </location>
</feature>
<dbReference type="NCBIfam" id="NF042935">
    <property type="entry name" value="SCO6880_fam"/>
    <property type="match status" value="1"/>
</dbReference>
<evidence type="ECO:0000256" key="1">
    <source>
        <dbReference type="SAM" id="Phobius"/>
    </source>
</evidence>
<evidence type="ECO:0000313" key="2">
    <source>
        <dbReference type="EMBL" id="GAA2046392.1"/>
    </source>
</evidence>
<keyword evidence="1" id="KW-1133">Transmembrane helix</keyword>
<dbReference type="Proteomes" id="UP001500751">
    <property type="component" value="Unassembled WGS sequence"/>
</dbReference>
<gene>
    <name evidence="2" type="ORF">GCM10009839_58400</name>
</gene>
<evidence type="ECO:0000313" key="3">
    <source>
        <dbReference type="Proteomes" id="UP001500751"/>
    </source>
</evidence>
<organism evidence="2 3">
    <name type="scientific">Catenulispora yoronensis</name>
    <dbReference type="NCBI Taxonomy" id="450799"/>
    <lineage>
        <taxon>Bacteria</taxon>
        <taxon>Bacillati</taxon>
        <taxon>Actinomycetota</taxon>
        <taxon>Actinomycetes</taxon>
        <taxon>Catenulisporales</taxon>
        <taxon>Catenulisporaceae</taxon>
        <taxon>Catenulispora</taxon>
    </lineage>
</organism>
<dbReference type="RefSeq" id="WP_344668879.1">
    <property type="nucleotide sequence ID" value="NZ_BAAAQN010000041.1"/>
</dbReference>
<keyword evidence="1" id="KW-0812">Transmembrane</keyword>
<name>A0ABN2UZ47_9ACTN</name>
<sequence length="522" mass="56037">MSQATHTGGTGAQASARAYQGWQVEKINFMFGLSTQRALMLGAAVLIATMPIAMSHTSGIVVAWPVSLVLALLVFVRIAGRTTDEWAMAVVSYAALRTRNQHKFLGAAFSPLSKGGKATSIPDLPGFLAPVRILVADMGNGRELAVAYNRHEQSYTAVAKVRFPGIGLVDSGRRDQRVAGWGSLISGLCTEGNPITRVQALQRLVPESGAELRRWHEDHISNDAPILALEVSQQLLGAATVSTSNREAYLAFTLDARRAAHAIKTAGGGPAAAASVLARHMRAVAGSVTSADLMIDEWLTPRDLAEVIRTAYDPDSVRHLSERRASAESSAATGKDVDGLPSGVVPALAGPAAAQANAGTYAHDGATSVTYWVYNWPKHQVPATCLAPLLGEGEHRRSFSIHIEPLSPRIAERDVMRERTARSVAVRMRERTGQIVPEHEKDALLRANEQDAERSAGHGLARFTGYVTVTVTDPEQLPDACAALEADAAAARIELRRMWFAQDIGFALSCLPLGFGLPRKRW</sequence>
<comment type="caution">
    <text evidence="2">The sequence shown here is derived from an EMBL/GenBank/DDBJ whole genome shotgun (WGS) entry which is preliminary data.</text>
</comment>
<protein>
    <submittedName>
        <fullName evidence="2">Type VII secretion protein EccE</fullName>
    </submittedName>
</protein>
<accession>A0ABN2UZ47</accession>
<keyword evidence="3" id="KW-1185">Reference proteome</keyword>